<evidence type="ECO:0000259" key="1">
    <source>
        <dbReference type="Pfam" id="PF12867"/>
    </source>
</evidence>
<dbReference type="InterPro" id="IPR024775">
    <property type="entry name" value="DinB-like"/>
</dbReference>
<dbReference type="SUPFAM" id="SSF109854">
    <property type="entry name" value="DinB/YfiT-like putative metalloenzymes"/>
    <property type="match status" value="1"/>
</dbReference>
<evidence type="ECO:0000313" key="2">
    <source>
        <dbReference type="EMBL" id="MBL0744964.1"/>
    </source>
</evidence>
<feature type="domain" description="DinB-like" evidence="1">
    <location>
        <begin position="31"/>
        <end position="167"/>
    </location>
</feature>
<dbReference type="RefSeq" id="WP_202015045.1">
    <property type="nucleotide sequence ID" value="NZ_JAERRB010000013.1"/>
</dbReference>
<dbReference type="Gene3D" id="1.20.120.450">
    <property type="entry name" value="dinb family like domain"/>
    <property type="match status" value="1"/>
</dbReference>
<proteinExistence type="predicted"/>
<organism evidence="2 3">
    <name type="scientific">Chryseolinea lacunae</name>
    <dbReference type="NCBI Taxonomy" id="2801331"/>
    <lineage>
        <taxon>Bacteria</taxon>
        <taxon>Pseudomonadati</taxon>
        <taxon>Bacteroidota</taxon>
        <taxon>Cytophagia</taxon>
        <taxon>Cytophagales</taxon>
        <taxon>Fulvivirgaceae</taxon>
        <taxon>Chryseolinea</taxon>
    </lineage>
</organism>
<keyword evidence="2" id="KW-0378">Hydrolase</keyword>
<dbReference type="Proteomes" id="UP000613030">
    <property type="component" value="Unassembled WGS sequence"/>
</dbReference>
<keyword evidence="3" id="KW-1185">Reference proteome</keyword>
<name>A0ABS1L002_9BACT</name>
<dbReference type="GO" id="GO:0016787">
    <property type="term" value="F:hydrolase activity"/>
    <property type="evidence" value="ECO:0007669"/>
    <property type="project" value="UniProtKB-KW"/>
</dbReference>
<accession>A0ABS1L002</accession>
<gene>
    <name evidence="2" type="ORF">JI741_27280</name>
</gene>
<reference evidence="2 3" key="1">
    <citation type="submission" date="2021-01" db="EMBL/GenBank/DDBJ databases">
        <title>Chryseolinea sp. Jin1 Genome sequencing and assembly.</title>
        <authorList>
            <person name="Kim I."/>
        </authorList>
    </citation>
    <scope>NUCLEOTIDE SEQUENCE [LARGE SCALE GENOMIC DNA]</scope>
    <source>
        <strain evidence="2 3">Jin1</strain>
    </source>
</reference>
<dbReference type="EMBL" id="JAERRB010000013">
    <property type="protein sequence ID" value="MBL0744964.1"/>
    <property type="molecule type" value="Genomic_DNA"/>
</dbReference>
<dbReference type="NCBIfam" id="NF009807">
    <property type="entry name" value="PRK13291.1"/>
    <property type="match status" value="1"/>
</dbReference>
<dbReference type="InterPro" id="IPR034660">
    <property type="entry name" value="DinB/YfiT-like"/>
</dbReference>
<protein>
    <submittedName>
        <fullName evidence="2">Metal-dependent hydrolase</fullName>
    </submittedName>
</protein>
<sequence length="175" mass="20059">MNSDDQLRYPVGKFAAKESYTAAELHDLIRQIENLPAEVEKVVNNYNDKQLDTPYREGGWTARQVVHHMADSHMNAFIRFKWTLTEDTPTIKAYNEKAWATTPETSLDPVISITLLKALHTKWTALLSLLTPEDLTKSFLHPDTQKYVRLDRLIALYAWHGAHHLGHLKIVANLS</sequence>
<comment type="caution">
    <text evidence="2">The sequence shown here is derived from an EMBL/GenBank/DDBJ whole genome shotgun (WGS) entry which is preliminary data.</text>
</comment>
<dbReference type="Pfam" id="PF12867">
    <property type="entry name" value="DinB_2"/>
    <property type="match status" value="1"/>
</dbReference>
<evidence type="ECO:0000313" key="3">
    <source>
        <dbReference type="Proteomes" id="UP000613030"/>
    </source>
</evidence>